<accession>A0A097ESW7</accession>
<reference evidence="1 2" key="1">
    <citation type="journal article" date="2012" name="Gene">
        <title>Sequence of Leptospira santarosai serovar Shermani genome and prediction of virulence-associated genes.</title>
        <authorList>
            <person name="Chou L.F."/>
            <person name="Chen Y.T."/>
            <person name="Lu C.W."/>
            <person name="Ko Y.C."/>
            <person name="Tang C.Y."/>
            <person name="Pan M.J."/>
            <person name="Tian Y.C."/>
            <person name="Chiu C.H."/>
            <person name="Hung C.C."/>
            <person name="Yang C.W."/>
        </authorList>
    </citation>
    <scope>NUCLEOTIDE SEQUENCE [LARGE SCALE GENOMIC DNA]</scope>
    <source>
        <strain evidence="1">LT 821</strain>
    </source>
</reference>
<dbReference type="STRING" id="758847.LSS_22485"/>
<name>A0A097ESW7_9LEPT</name>
<dbReference type="EMBL" id="CP006694">
    <property type="protein sequence ID" value="AIT11000.1"/>
    <property type="molecule type" value="Genomic_DNA"/>
</dbReference>
<protein>
    <submittedName>
        <fullName evidence="1">Uncharacterized protein</fullName>
    </submittedName>
</protein>
<evidence type="ECO:0000313" key="2">
    <source>
        <dbReference type="Proteomes" id="UP000035800"/>
    </source>
</evidence>
<proteinExistence type="predicted"/>
<dbReference type="InterPro" id="IPR043519">
    <property type="entry name" value="NT_sf"/>
</dbReference>
<organism evidence="1 2">
    <name type="scientific">Leptospira santarosai serovar Shermani str. LT 821</name>
    <dbReference type="NCBI Taxonomy" id="758847"/>
    <lineage>
        <taxon>Bacteria</taxon>
        <taxon>Pseudomonadati</taxon>
        <taxon>Spirochaetota</taxon>
        <taxon>Spirochaetia</taxon>
        <taxon>Leptospirales</taxon>
        <taxon>Leptospiraceae</taxon>
        <taxon>Leptospira</taxon>
    </lineage>
</organism>
<reference evidence="1 2" key="2">
    <citation type="journal article" date="2014" name="Emerg. Microbes Infect.">
        <title>Potential impact on kidney infection: a whole-genome analysis of Leptospira santarosai serovar Shermani.</title>
        <authorList>
            <person name="Chou L.F."/>
            <person name="Chen T.W."/>
            <person name="Ko Y.C."/>
            <person name="Pan M.J."/>
            <person name="Tian Y.C."/>
            <person name="Chiu C.H."/>
            <person name="Tang P."/>
            <person name="Hung C.C."/>
            <person name="Yang C.W."/>
        </authorList>
    </citation>
    <scope>NUCLEOTIDE SEQUENCE</scope>
    <source>
        <strain evidence="1 2">LT 821</strain>
    </source>
</reference>
<dbReference type="Proteomes" id="UP000035800">
    <property type="component" value="Chromosome I"/>
</dbReference>
<sequence length="69" mass="8000">MELLVTPDANVEKFCSILRHFVQDNINPNRDVDILVEMKKSDFDSAAGLQVFLEFLLERHVDLVRKKAK</sequence>
<dbReference type="AlphaFoldDB" id="A0A097ESW7"/>
<dbReference type="SUPFAM" id="SSF81301">
    <property type="entry name" value="Nucleotidyltransferase"/>
    <property type="match status" value="1"/>
</dbReference>
<evidence type="ECO:0000313" key="1">
    <source>
        <dbReference type="EMBL" id="AIT11000.1"/>
    </source>
</evidence>
<dbReference type="KEGG" id="lst:LSS_22485"/>
<gene>
    <name evidence="1" type="ORF">LSS_22485</name>
</gene>